<evidence type="ECO:0000313" key="2">
    <source>
        <dbReference type="Proteomes" id="UP000260812"/>
    </source>
</evidence>
<gene>
    <name evidence="1" type="ORF">DXC51_18915</name>
</gene>
<dbReference type="RefSeq" id="WP_021638887.1">
    <property type="nucleotide sequence ID" value="NZ_CANNOQ010000209.1"/>
</dbReference>
<dbReference type="EMBL" id="QVLV01000014">
    <property type="protein sequence ID" value="RGE57762.1"/>
    <property type="molecule type" value="Genomic_DNA"/>
</dbReference>
<proteinExistence type="predicted"/>
<protein>
    <submittedName>
        <fullName evidence="1">Uncharacterized protein</fullName>
    </submittedName>
</protein>
<comment type="caution">
    <text evidence="1">The sequence shown here is derived from an EMBL/GenBank/DDBJ whole genome shotgun (WGS) entry which is preliminary data.</text>
</comment>
<organism evidence="1 2">
    <name type="scientific">Eisenbergiella massiliensis</name>
    <dbReference type="NCBI Taxonomy" id="1720294"/>
    <lineage>
        <taxon>Bacteria</taxon>
        <taxon>Bacillati</taxon>
        <taxon>Bacillota</taxon>
        <taxon>Clostridia</taxon>
        <taxon>Lachnospirales</taxon>
        <taxon>Lachnospiraceae</taxon>
        <taxon>Eisenbergiella</taxon>
    </lineage>
</organism>
<name>A0A3E3I0I2_9FIRM</name>
<accession>A0A3E3I0I2</accession>
<sequence>MGLFSKKPKELEYDTADCVNKKTRMRELFNEAVADGDTYEILHATETSSKFEKGFVFNTNTTTFYYYILGYRKSDCKIVLVQTDRELTRHSDAFFVDMDAVVNVYYNPKQVQACLIYKKGYSSYGEILTIEDIGSKTMYGIANMVQKEEREAFLDFLESVRSRLEQAGYKLDKWKRQ</sequence>
<evidence type="ECO:0000313" key="1">
    <source>
        <dbReference type="EMBL" id="RGE57762.1"/>
    </source>
</evidence>
<reference evidence="1" key="1">
    <citation type="submission" date="2018-08" db="EMBL/GenBank/DDBJ databases">
        <title>A genome reference for cultivated species of the human gut microbiota.</title>
        <authorList>
            <person name="Zou Y."/>
            <person name="Xue W."/>
            <person name="Luo G."/>
        </authorList>
    </citation>
    <scope>NUCLEOTIDE SEQUENCE [LARGE SCALE GENOMIC DNA]</scope>
    <source>
        <strain evidence="1">TF05-5AC</strain>
    </source>
</reference>
<keyword evidence="2" id="KW-1185">Reference proteome</keyword>
<dbReference type="GeneID" id="97988886"/>
<dbReference type="AlphaFoldDB" id="A0A3E3I0I2"/>
<dbReference type="Proteomes" id="UP000260812">
    <property type="component" value="Unassembled WGS sequence"/>
</dbReference>